<keyword evidence="7" id="KW-1185">Reference proteome</keyword>
<dbReference type="InterPro" id="IPR030397">
    <property type="entry name" value="SEPARIN_core_dom"/>
</dbReference>
<evidence type="ECO:0000313" key="7">
    <source>
        <dbReference type="Proteomes" id="UP000605970"/>
    </source>
</evidence>
<dbReference type="PANTHER" id="PTHR12792">
    <property type="entry name" value="EXTRA SPINDLE POLES 1-RELATED"/>
    <property type="match status" value="1"/>
</dbReference>
<evidence type="ECO:0000259" key="5">
    <source>
        <dbReference type="PROSITE" id="PS51700"/>
    </source>
</evidence>
<dbReference type="GO" id="GO:0006508">
    <property type="term" value="P:proteolysis"/>
    <property type="evidence" value="ECO:0007669"/>
    <property type="project" value="InterPro"/>
</dbReference>
<organism evidence="6 7">
    <name type="scientific">Meloidogyne graminicola</name>
    <dbReference type="NCBI Taxonomy" id="189291"/>
    <lineage>
        <taxon>Eukaryota</taxon>
        <taxon>Metazoa</taxon>
        <taxon>Ecdysozoa</taxon>
        <taxon>Nematoda</taxon>
        <taxon>Chromadorea</taxon>
        <taxon>Rhabditida</taxon>
        <taxon>Tylenchina</taxon>
        <taxon>Tylenchomorpha</taxon>
        <taxon>Tylenchoidea</taxon>
        <taxon>Meloidogynidae</taxon>
        <taxon>Meloidogyninae</taxon>
        <taxon>Meloidogyne</taxon>
    </lineage>
</organism>
<dbReference type="Pfam" id="PF03568">
    <property type="entry name" value="Separin_C"/>
    <property type="match status" value="2"/>
</dbReference>
<accession>A0A8S9ZGE8</accession>
<sequence>MDTTCWLICFFCSYRLEDWKLLGIMLEKEKCIKKKLPSSVGYLLIVECFWLIYNFHVEKNTNKQVFIADKIVAKLYEICYDDKRTFFYTQAKSILRSALILSSRIPNSNLEKYNDPIYQREMEISHATTILRAYDSDYFQGNISPIQNKMKSSEGFLKFCMAFVDYMEINISYCWDCWDVGLLREAESTSISMWRNNLIFGNAYWTLRSLSFLFFLKSSVTYDSHLLEKFAQCLQALLTPVTSSSNYFLLTPKRNIRPSVFRRGSAVDDSFDLGTTVSNNLDDEMLLQDMSSMSIYKGKNKEIKHFHLETHVSNCSCVFCVNRLSNWAMALELDRLTLLFRRNTAMQFTLFRDALRNNYIQKARSLRHSIVLDQTDNSSSLKFDDDQQIPPLIINYWIRAVCQRFVDRSEEDICNMDLMEDKNILEEAIKLCDQASCQLTYRSIWLLLRHFFRVQKKGDKFLSTTCSPSKINAAQKDLLDYRNLFFREWRHRCSHFIIRNRVTNFKKTYCYNNTPNTYAWEVASIHVESSAQTVRQLARTILLRKKAHKNKLDNNEIINKQQKSSNNLDLPHTFIFKDVDHFENLIKRLPSEITFVNISMDEENVLWMTRCHATHEPIIFRLFKIGKDDQMLERMSELLEASDLSVRKSMYIPHESDNEDKNVLDEIERDKEHHHTSELTEKDSEINKERVKAFWYERKKLDEQLKKFLRDLQQQWFAGAAPLLLPPCVDIEDNQSVINRLSLNEIFSDSTLMLLIQLFHYLNEDDFIRLGLFLRGNETKDRNPLAPNLWARIALTIKQLSVKSTTKRYTLLVVPPALSHLPWECLPIFEQSPFVMRLPSIHIFEYLCSLEQQNEIKELPKMVDGRNSFYVLNPSGDLENTQKRITDFVGKFNWPGLVGQIPSREQIRSALTKSELFLYIGHGSGGRYWRSTVRETDCNAVSVLMGCSSIKIYDEGPGFDGRSSLYEYLIARCPCIIGCLWMVTDGEIDRFFMALLKYCFMGKDSLQTNKKNRHENNKKELQNNIKTESIKLFTEAMVNARLKCKLPYLTGASVVAYGLPVAAVMNDLLK</sequence>
<dbReference type="EC" id="3.4.22.49" evidence="2"/>
<feature type="domain" description="Peptidase C50" evidence="5">
    <location>
        <begin position="865"/>
        <end position="958"/>
    </location>
</feature>
<comment type="caution">
    <text evidence="6">The sequence shown here is derived from an EMBL/GenBank/DDBJ whole genome shotgun (WGS) entry which is preliminary data.</text>
</comment>
<evidence type="ECO:0000256" key="3">
    <source>
        <dbReference type="ARBA" id="ARBA00022801"/>
    </source>
</evidence>
<dbReference type="PANTHER" id="PTHR12792:SF0">
    <property type="entry name" value="SEPARIN"/>
    <property type="match status" value="1"/>
</dbReference>
<dbReference type="PROSITE" id="PS51700">
    <property type="entry name" value="SEPARIN"/>
    <property type="match status" value="1"/>
</dbReference>
<keyword evidence="3" id="KW-0378">Hydrolase</keyword>
<dbReference type="GO" id="GO:0004197">
    <property type="term" value="F:cysteine-type endopeptidase activity"/>
    <property type="evidence" value="ECO:0007669"/>
    <property type="project" value="InterPro"/>
</dbReference>
<name>A0A8S9ZGE8_9BILA</name>
<gene>
    <name evidence="6" type="ORF">Mgra_00008254</name>
</gene>
<dbReference type="GO" id="GO:0005634">
    <property type="term" value="C:nucleus"/>
    <property type="evidence" value="ECO:0007669"/>
    <property type="project" value="InterPro"/>
</dbReference>
<protein>
    <recommendedName>
        <fullName evidence="2">separase</fullName>
        <ecNumber evidence="2">3.4.22.49</ecNumber>
    </recommendedName>
</protein>
<dbReference type="AlphaFoldDB" id="A0A8S9ZGE8"/>
<dbReference type="GO" id="GO:0072686">
    <property type="term" value="C:mitotic spindle"/>
    <property type="evidence" value="ECO:0007669"/>
    <property type="project" value="TreeGrafter"/>
</dbReference>
<evidence type="ECO:0000313" key="6">
    <source>
        <dbReference type="EMBL" id="KAF7632329.1"/>
    </source>
</evidence>
<dbReference type="OrthoDB" id="10255632at2759"/>
<dbReference type="GO" id="GO:0005813">
    <property type="term" value="C:centrosome"/>
    <property type="evidence" value="ECO:0007669"/>
    <property type="project" value="TreeGrafter"/>
</dbReference>
<dbReference type="InterPro" id="IPR005314">
    <property type="entry name" value="Peptidase_C50"/>
</dbReference>
<dbReference type="Proteomes" id="UP000605970">
    <property type="component" value="Unassembled WGS sequence"/>
</dbReference>
<comment type="catalytic activity">
    <reaction evidence="1">
        <text>All bonds known to be hydrolyzed by this endopeptidase have arginine in P1 and an acidic residue in P4. P6 is often occupied by an acidic residue or by a hydroxy-amino-acid residue, the phosphorylation of which enhances cleavage.</text>
        <dbReference type="EC" id="3.4.22.49"/>
    </reaction>
</comment>
<dbReference type="EMBL" id="JABEBT010000105">
    <property type="protein sequence ID" value="KAF7632329.1"/>
    <property type="molecule type" value="Genomic_DNA"/>
</dbReference>
<dbReference type="GO" id="GO:0051307">
    <property type="term" value="P:meiotic chromosome separation"/>
    <property type="evidence" value="ECO:0007669"/>
    <property type="project" value="TreeGrafter"/>
</dbReference>
<reference evidence="6" key="1">
    <citation type="journal article" date="2020" name="Ecol. Evol.">
        <title>Genome structure and content of the rice root-knot nematode (Meloidogyne graminicola).</title>
        <authorList>
            <person name="Phan N.T."/>
            <person name="Danchin E.G.J."/>
            <person name="Klopp C."/>
            <person name="Perfus-Barbeoch L."/>
            <person name="Kozlowski D.K."/>
            <person name="Koutsovoulos G.D."/>
            <person name="Lopez-Roques C."/>
            <person name="Bouchez O."/>
            <person name="Zahm M."/>
            <person name="Besnard G."/>
            <person name="Bellafiore S."/>
        </authorList>
    </citation>
    <scope>NUCLEOTIDE SEQUENCE</scope>
    <source>
        <strain evidence="6">VN-18</strain>
    </source>
</reference>
<dbReference type="GO" id="GO:0005737">
    <property type="term" value="C:cytoplasm"/>
    <property type="evidence" value="ECO:0007669"/>
    <property type="project" value="TreeGrafter"/>
</dbReference>
<keyword evidence="4" id="KW-0159">Chromosome partition</keyword>
<evidence type="ECO:0000256" key="2">
    <source>
        <dbReference type="ARBA" id="ARBA00012489"/>
    </source>
</evidence>
<evidence type="ECO:0000256" key="4">
    <source>
        <dbReference type="ARBA" id="ARBA00022829"/>
    </source>
</evidence>
<proteinExistence type="predicted"/>
<evidence type="ECO:0000256" key="1">
    <source>
        <dbReference type="ARBA" id="ARBA00000451"/>
    </source>
</evidence>